<reference evidence="1 2" key="1">
    <citation type="submission" date="2024-01" db="EMBL/GenBank/DDBJ databases">
        <title>The genomes of 5 underutilized Papilionoideae crops provide insights into root nodulation and disease resistanc.</title>
        <authorList>
            <person name="Jiang F."/>
        </authorList>
    </citation>
    <scope>NUCLEOTIDE SEQUENCE [LARGE SCALE GENOMIC DNA]</scope>
    <source>
        <strain evidence="1">DUOXIRENSHENG_FW03</strain>
        <tissue evidence="1">Leaves</tissue>
    </source>
</reference>
<proteinExistence type="predicted"/>
<sequence>MAENRAIASGFAKNSGYLQGQKLLEKSNLACKHFKGIKTSMQRKQTTVETKSSEVRRKREKALRSHRLEQITQFNANGVHQNPSETTEIYMCA</sequence>
<keyword evidence="2" id="KW-1185">Reference proteome</keyword>
<evidence type="ECO:0000313" key="1">
    <source>
        <dbReference type="EMBL" id="KAK7391255.1"/>
    </source>
</evidence>
<organism evidence="1 2">
    <name type="scientific">Psophocarpus tetragonolobus</name>
    <name type="common">Winged bean</name>
    <name type="synonym">Dolichos tetragonolobus</name>
    <dbReference type="NCBI Taxonomy" id="3891"/>
    <lineage>
        <taxon>Eukaryota</taxon>
        <taxon>Viridiplantae</taxon>
        <taxon>Streptophyta</taxon>
        <taxon>Embryophyta</taxon>
        <taxon>Tracheophyta</taxon>
        <taxon>Spermatophyta</taxon>
        <taxon>Magnoliopsida</taxon>
        <taxon>eudicotyledons</taxon>
        <taxon>Gunneridae</taxon>
        <taxon>Pentapetalae</taxon>
        <taxon>rosids</taxon>
        <taxon>fabids</taxon>
        <taxon>Fabales</taxon>
        <taxon>Fabaceae</taxon>
        <taxon>Papilionoideae</taxon>
        <taxon>50 kb inversion clade</taxon>
        <taxon>NPAAA clade</taxon>
        <taxon>indigoferoid/millettioid clade</taxon>
        <taxon>Phaseoleae</taxon>
        <taxon>Psophocarpus</taxon>
    </lineage>
</organism>
<dbReference type="Proteomes" id="UP001386955">
    <property type="component" value="Unassembled WGS sequence"/>
</dbReference>
<dbReference type="AlphaFoldDB" id="A0AAN9XGF8"/>
<comment type="caution">
    <text evidence="1">The sequence shown here is derived from an EMBL/GenBank/DDBJ whole genome shotgun (WGS) entry which is preliminary data.</text>
</comment>
<accession>A0AAN9XGF8</accession>
<evidence type="ECO:0000313" key="2">
    <source>
        <dbReference type="Proteomes" id="UP001386955"/>
    </source>
</evidence>
<dbReference type="EMBL" id="JAYMYS010000005">
    <property type="protein sequence ID" value="KAK7391255.1"/>
    <property type="molecule type" value="Genomic_DNA"/>
</dbReference>
<protein>
    <submittedName>
        <fullName evidence="1">Uncharacterized protein</fullName>
    </submittedName>
</protein>
<name>A0AAN9XGF8_PSOTE</name>
<gene>
    <name evidence="1" type="ORF">VNO78_19668</name>
</gene>